<sequence>MSVILGHFDIKGADSELVARMAEGLPLHTHGKLLLSATPEAYHAEPSVQVAFSGILYNSPALWRMLEANGLAQPIEAGRAAALVAHGYLAWGVEVLERLHGAFALAIWDSQRQWLILARDRMGEKALYYAAHGTEFLFATQARRLFASERLQPAVNAEALPYYLSLGYVPPPHTLFQSVRKLGAAEYMLVDQHGYRIDRFWRPRMDTISNGRIAFEDAVQRLRQTLDEAVKVRVQGAQSVGALLGSGIDSAAVTALIAQHNGQVATFTARYAPVSGTSLHTDAHFAALTARKIGAQHYAITVPNDERLAAILPHIFAALDEPSSQPSVVPLVYAVALAREHGVQRLLSGEGGDELFAGQRLYRTDRLLERYLQLPRLLRQVMTPLLASLPAKFKRLAAHARETDSVRRYLAWMRLTALERLPHLLIDSALARGAYSQLAQTLRPVLSAPRTHYFADRIAFANLSLWLAECANMRLDQISAAFDVPIAAPFEDHQLVNFALHTPLCHKLRGNGYKMVLRHAVADLVPSELLHRPKRDPFAAAAIWLRGALKPLLERYLSPERLAATDIFVPQAVADLIAAHQSGAANEARTLWLILAFQLWHARHITGDLTLEGDFDPLERVELGAWHV</sequence>
<evidence type="ECO:0000256" key="7">
    <source>
        <dbReference type="ARBA" id="ARBA00048741"/>
    </source>
</evidence>
<dbReference type="InterPro" id="IPR017932">
    <property type="entry name" value="GATase_2_dom"/>
</dbReference>
<keyword evidence="6" id="KW-0028">Amino-acid biosynthesis</keyword>
<organism evidence="10 11">
    <name type="scientific">Candidatus Thermofonsia Clade 1 bacterium</name>
    <dbReference type="NCBI Taxonomy" id="2364210"/>
    <lineage>
        <taxon>Bacteria</taxon>
        <taxon>Bacillati</taxon>
        <taxon>Chloroflexota</taxon>
        <taxon>Candidatus Thermofontia</taxon>
        <taxon>Candidatus Thermofonsia Clade 1</taxon>
    </lineage>
</organism>
<dbReference type="AlphaFoldDB" id="A0A2M8P2I5"/>
<keyword evidence="5" id="KW-0067">ATP-binding</keyword>
<dbReference type="GO" id="GO:0005829">
    <property type="term" value="C:cytosol"/>
    <property type="evidence" value="ECO:0007669"/>
    <property type="project" value="TreeGrafter"/>
</dbReference>
<dbReference type="PANTHER" id="PTHR43284:SF1">
    <property type="entry name" value="ASPARAGINE SYNTHETASE"/>
    <property type="match status" value="1"/>
</dbReference>
<gene>
    <name evidence="10" type="ORF">CUN51_02060</name>
</gene>
<reference evidence="10 11" key="1">
    <citation type="submission" date="2017-11" db="EMBL/GenBank/DDBJ databases">
        <title>Evolution of Phototrophy in the Chloroflexi Phylum Driven by Horizontal Gene Transfer.</title>
        <authorList>
            <person name="Ward L.M."/>
            <person name="Hemp J."/>
            <person name="Shih P.M."/>
            <person name="Mcglynn S.E."/>
            <person name="Fischer W."/>
        </authorList>
    </citation>
    <scope>NUCLEOTIDE SEQUENCE [LARGE SCALE GENOMIC DNA]</scope>
    <source>
        <strain evidence="10">CP2_2F</strain>
    </source>
</reference>
<evidence type="ECO:0000256" key="4">
    <source>
        <dbReference type="ARBA" id="ARBA00022741"/>
    </source>
</evidence>
<dbReference type="EMBL" id="PGTK01000002">
    <property type="protein sequence ID" value="PJF31748.1"/>
    <property type="molecule type" value="Genomic_DNA"/>
</dbReference>
<name>A0A2M8P2I5_9CHLR</name>
<feature type="domain" description="Glutamine amidotransferase type-2" evidence="9">
    <location>
        <begin position="1"/>
        <end position="193"/>
    </location>
</feature>
<evidence type="ECO:0000256" key="3">
    <source>
        <dbReference type="ARBA" id="ARBA00012737"/>
    </source>
</evidence>
<feature type="site" description="Important for beta-aspartyl-AMP intermediate formation" evidence="8">
    <location>
        <position position="350"/>
    </location>
</feature>
<dbReference type="InterPro" id="IPR001962">
    <property type="entry name" value="Asn_synthase"/>
</dbReference>
<dbReference type="InterPro" id="IPR051786">
    <property type="entry name" value="ASN_synthetase/amidase"/>
</dbReference>
<dbReference type="GO" id="GO:0006529">
    <property type="term" value="P:asparagine biosynthetic process"/>
    <property type="evidence" value="ECO:0007669"/>
    <property type="project" value="UniProtKB-KW"/>
</dbReference>
<evidence type="ECO:0000259" key="9">
    <source>
        <dbReference type="PROSITE" id="PS51278"/>
    </source>
</evidence>
<evidence type="ECO:0000313" key="11">
    <source>
        <dbReference type="Proteomes" id="UP000228921"/>
    </source>
</evidence>
<dbReference type="Gene3D" id="3.60.20.10">
    <property type="entry name" value="Glutamine Phosphoribosylpyrophosphate, subunit 1, domain 1"/>
    <property type="match status" value="1"/>
</dbReference>
<evidence type="ECO:0000256" key="6">
    <source>
        <dbReference type="ARBA" id="ARBA00022888"/>
    </source>
</evidence>
<dbReference type="EC" id="6.3.5.4" evidence="3"/>
<keyword evidence="4" id="KW-0547">Nucleotide-binding</keyword>
<comment type="catalytic activity">
    <reaction evidence="7">
        <text>L-aspartate + L-glutamine + ATP + H2O = L-asparagine + L-glutamate + AMP + diphosphate + H(+)</text>
        <dbReference type="Rhea" id="RHEA:12228"/>
        <dbReference type="ChEBI" id="CHEBI:15377"/>
        <dbReference type="ChEBI" id="CHEBI:15378"/>
        <dbReference type="ChEBI" id="CHEBI:29985"/>
        <dbReference type="ChEBI" id="CHEBI:29991"/>
        <dbReference type="ChEBI" id="CHEBI:30616"/>
        <dbReference type="ChEBI" id="CHEBI:33019"/>
        <dbReference type="ChEBI" id="CHEBI:58048"/>
        <dbReference type="ChEBI" id="CHEBI:58359"/>
        <dbReference type="ChEBI" id="CHEBI:456215"/>
        <dbReference type="EC" id="6.3.5.4"/>
    </reaction>
</comment>
<dbReference type="InterPro" id="IPR006426">
    <property type="entry name" value="Asn_synth_AEB"/>
</dbReference>
<proteinExistence type="inferred from homology"/>
<dbReference type="GO" id="GO:0004066">
    <property type="term" value="F:asparagine synthase (glutamine-hydrolyzing) activity"/>
    <property type="evidence" value="ECO:0007669"/>
    <property type="project" value="UniProtKB-EC"/>
</dbReference>
<evidence type="ECO:0000256" key="1">
    <source>
        <dbReference type="ARBA" id="ARBA00005187"/>
    </source>
</evidence>
<dbReference type="Proteomes" id="UP000228921">
    <property type="component" value="Unassembled WGS sequence"/>
</dbReference>
<comment type="caution">
    <text evidence="10">The sequence shown here is derived from an EMBL/GenBank/DDBJ whole genome shotgun (WGS) entry which is preliminary data.</text>
</comment>
<dbReference type="SUPFAM" id="SSF56235">
    <property type="entry name" value="N-terminal nucleophile aminohydrolases (Ntn hydrolases)"/>
    <property type="match status" value="1"/>
</dbReference>
<dbReference type="Pfam" id="PF13537">
    <property type="entry name" value="GATase_7"/>
    <property type="match status" value="1"/>
</dbReference>
<dbReference type="PROSITE" id="PS51278">
    <property type="entry name" value="GATASE_TYPE_2"/>
    <property type="match status" value="1"/>
</dbReference>
<dbReference type="SUPFAM" id="SSF52402">
    <property type="entry name" value="Adenine nucleotide alpha hydrolases-like"/>
    <property type="match status" value="1"/>
</dbReference>
<evidence type="ECO:0000256" key="2">
    <source>
        <dbReference type="ARBA" id="ARBA00005752"/>
    </source>
</evidence>
<comment type="pathway">
    <text evidence="1">Amino-acid biosynthesis; L-asparagine biosynthesis; L-asparagine from L-aspartate (L-Gln route): step 1/1.</text>
</comment>
<dbReference type="InterPro" id="IPR014729">
    <property type="entry name" value="Rossmann-like_a/b/a_fold"/>
</dbReference>
<accession>A0A2M8P2I5</accession>
<evidence type="ECO:0000256" key="8">
    <source>
        <dbReference type="PIRSR" id="PIRSR001589-3"/>
    </source>
</evidence>
<protein>
    <recommendedName>
        <fullName evidence="3">asparagine synthase (glutamine-hydrolyzing)</fullName>
        <ecNumber evidence="3">6.3.5.4</ecNumber>
    </recommendedName>
</protein>
<dbReference type="PIRSF" id="PIRSF001589">
    <property type="entry name" value="Asn_synthetase_glu-h"/>
    <property type="match status" value="1"/>
</dbReference>
<dbReference type="PANTHER" id="PTHR43284">
    <property type="entry name" value="ASPARAGINE SYNTHETASE (GLUTAMINE-HYDROLYZING)"/>
    <property type="match status" value="1"/>
</dbReference>
<dbReference type="GO" id="GO:0005524">
    <property type="term" value="F:ATP binding"/>
    <property type="evidence" value="ECO:0007669"/>
    <property type="project" value="UniProtKB-KW"/>
</dbReference>
<dbReference type="InterPro" id="IPR029055">
    <property type="entry name" value="Ntn_hydrolases_N"/>
</dbReference>
<dbReference type="Pfam" id="PF00733">
    <property type="entry name" value="Asn_synthase"/>
    <property type="match status" value="1"/>
</dbReference>
<evidence type="ECO:0000313" key="10">
    <source>
        <dbReference type="EMBL" id="PJF31748.1"/>
    </source>
</evidence>
<evidence type="ECO:0000256" key="5">
    <source>
        <dbReference type="ARBA" id="ARBA00022840"/>
    </source>
</evidence>
<dbReference type="Gene3D" id="3.40.50.620">
    <property type="entry name" value="HUPs"/>
    <property type="match status" value="2"/>
</dbReference>
<dbReference type="CDD" id="cd01991">
    <property type="entry name" value="Asn_synthase_B_C"/>
    <property type="match status" value="1"/>
</dbReference>
<keyword evidence="6" id="KW-0061">Asparagine biosynthesis</keyword>
<comment type="similarity">
    <text evidence="2">Belongs to the asparagine synthetase family.</text>
</comment>